<keyword evidence="1" id="KW-0539">Nucleus</keyword>
<keyword evidence="7" id="KW-1185">Reference proteome</keyword>
<dbReference type="InterPro" id="IPR011333">
    <property type="entry name" value="SKP1/BTB/POZ_sf"/>
</dbReference>
<dbReference type="PANTHER" id="PTHR23110">
    <property type="entry name" value="BTB DOMAIN TRANSCRIPTION FACTOR"/>
    <property type="match status" value="1"/>
</dbReference>
<dbReference type="OrthoDB" id="624345at2759"/>
<dbReference type="InterPro" id="IPR051095">
    <property type="entry name" value="Dros_DevTransReg"/>
</dbReference>
<evidence type="ECO:0000313" key="6">
    <source>
        <dbReference type="EMBL" id="KAF0301538.1"/>
    </source>
</evidence>
<keyword evidence="2" id="KW-0862">Zinc</keyword>
<dbReference type="Pfam" id="PF00096">
    <property type="entry name" value="zf-C2H2"/>
    <property type="match status" value="1"/>
</dbReference>
<evidence type="ECO:0000259" key="4">
    <source>
        <dbReference type="PROSITE" id="PS50097"/>
    </source>
</evidence>
<dbReference type="GO" id="GO:0048666">
    <property type="term" value="P:neuron development"/>
    <property type="evidence" value="ECO:0007669"/>
    <property type="project" value="UniProtKB-ARBA"/>
</dbReference>
<protein>
    <submittedName>
        <fullName evidence="6">Longitudinals lacking protein, isoforms H/M/V</fullName>
    </submittedName>
</protein>
<dbReference type="AlphaFoldDB" id="A0A6A4WHK9"/>
<reference evidence="6 7" key="1">
    <citation type="submission" date="2019-07" db="EMBL/GenBank/DDBJ databases">
        <title>Draft genome assembly of a fouling barnacle, Amphibalanus amphitrite (Darwin, 1854): The first reference genome for Thecostraca.</title>
        <authorList>
            <person name="Kim W."/>
        </authorList>
    </citation>
    <scope>NUCLEOTIDE SEQUENCE [LARGE SCALE GENOMIC DNA]</scope>
    <source>
        <strain evidence="6">SNU_AA5</strain>
        <tissue evidence="6">Soma without cirri and trophi</tissue>
    </source>
</reference>
<evidence type="ECO:0000256" key="2">
    <source>
        <dbReference type="PROSITE-ProRule" id="PRU00042"/>
    </source>
</evidence>
<dbReference type="PROSITE" id="PS50157">
    <property type="entry name" value="ZINC_FINGER_C2H2_2"/>
    <property type="match status" value="3"/>
</dbReference>
<dbReference type="PANTHER" id="PTHR23110:SF109">
    <property type="entry name" value="FI07618P-RELATED"/>
    <property type="match status" value="1"/>
</dbReference>
<feature type="compositionally biased region" description="Basic and acidic residues" evidence="3">
    <location>
        <begin position="292"/>
        <end position="312"/>
    </location>
</feature>
<organism evidence="6 7">
    <name type="scientific">Amphibalanus amphitrite</name>
    <name type="common">Striped barnacle</name>
    <name type="synonym">Balanus amphitrite</name>
    <dbReference type="NCBI Taxonomy" id="1232801"/>
    <lineage>
        <taxon>Eukaryota</taxon>
        <taxon>Metazoa</taxon>
        <taxon>Ecdysozoa</taxon>
        <taxon>Arthropoda</taxon>
        <taxon>Crustacea</taxon>
        <taxon>Multicrustacea</taxon>
        <taxon>Cirripedia</taxon>
        <taxon>Thoracica</taxon>
        <taxon>Thoracicalcarea</taxon>
        <taxon>Balanomorpha</taxon>
        <taxon>Balanoidea</taxon>
        <taxon>Balanidae</taxon>
        <taxon>Amphibalaninae</taxon>
        <taxon>Amphibalanus</taxon>
    </lineage>
</organism>
<comment type="caution">
    <text evidence="6">The sequence shown here is derived from an EMBL/GenBank/DDBJ whole genome shotgun (WGS) entry which is preliminary data.</text>
</comment>
<dbReference type="SMART" id="SM00355">
    <property type="entry name" value="ZnF_C2H2"/>
    <property type="match status" value="3"/>
</dbReference>
<feature type="compositionally biased region" description="Pro residues" evidence="3">
    <location>
        <begin position="126"/>
        <end position="146"/>
    </location>
</feature>
<dbReference type="SUPFAM" id="SSF57667">
    <property type="entry name" value="beta-beta-alpha zinc fingers"/>
    <property type="match status" value="1"/>
</dbReference>
<dbReference type="Gene3D" id="3.30.710.10">
    <property type="entry name" value="Potassium Channel Kv1.1, Chain A"/>
    <property type="match status" value="1"/>
</dbReference>
<feature type="domain" description="C2H2-type" evidence="5">
    <location>
        <begin position="520"/>
        <end position="538"/>
    </location>
</feature>
<evidence type="ECO:0000256" key="3">
    <source>
        <dbReference type="SAM" id="MobiDB-lite"/>
    </source>
</evidence>
<dbReference type="Pfam" id="PF00651">
    <property type="entry name" value="BTB"/>
    <property type="match status" value="1"/>
</dbReference>
<dbReference type="GO" id="GO:0048513">
    <property type="term" value="P:animal organ development"/>
    <property type="evidence" value="ECO:0007669"/>
    <property type="project" value="UniProtKB-ARBA"/>
</dbReference>
<dbReference type="GO" id="GO:0008270">
    <property type="term" value="F:zinc ion binding"/>
    <property type="evidence" value="ECO:0007669"/>
    <property type="project" value="UniProtKB-KW"/>
</dbReference>
<evidence type="ECO:0000259" key="5">
    <source>
        <dbReference type="PROSITE" id="PS50157"/>
    </source>
</evidence>
<dbReference type="Gene3D" id="3.30.160.60">
    <property type="entry name" value="Classic Zinc Finger"/>
    <property type="match status" value="1"/>
</dbReference>
<keyword evidence="2" id="KW-0863">Zinc-finger</keyword>
<proteinExistence type="predicted"/>
<feature type="domain" description="C2H2-type" evidence="5">
    <location>
        <begin position="436"/>
        <end position="463"/>
    </location>
</feature>
<gene>
    <name evidence="6" type="primary">lola_5</name>
    <name evidence="6" type="ORF">FJT64_026193</name>
</gene>
<dbReference type="SUPFAM" id="SSF54695">
    <property type="entry name" value="POZ domain"/>
    <property type="match status" value="1"/>
</dbReference>
<feature type="compositionally biased region" description="Pro residues" evidence="3">
    <location>
        <begin position="174"/>
        <end position="186"/>
    </location>
</feature>
<keyword evidence="2" id="KW-0479">Metal-binding</keyword>
<dbReference type="PROSITE" id="PS50097">
    <property type="entry name" value="BTB"/>
    <property type="match status" value="1"/>
</dbReference>
<dbReference type="InterPro" id="IPR000210">
    <property type="entry name" value="BTB/POZ_dom"/>
</dbReference>
<dbReference type="PROSITE" id="PS00028">
    <property type="entry name" value="ZINC_FINGER_C2H2_1"/>
    <property type="match status" value="1"/>
</dbReference>
<evidence type="ECO:0000256" key="1">
    <source>
        <dbReference type="ARBA" id="ARBA00023242"/>
    </source>
</evidence>
<feature type="compositionally biased region" description="Acidic residues" evidence="3">
    <location>
        <begin position="313"/>
        <end position="324"/>
    </location>
</feature>
<dbReference type="CDD" id="cd18315">
    <property type="entry name" value="BTB_POZ_BAB-like"/>
    <property type="match status" value="1"/>
</dbReference>
<feature type="domain" description="C2H2-type" evidence="5">
    <location>
        <begin position="465"/>
        <end position="493"/>
    </location>
</feature>
<dbReference type="InterPro" id="IPR013087">
    <property type="entry name" value="Znf_C2H2_type"/>
</dbReference>
<dbReference type="InterPro" id="IPR036236">
    <property type="entry name" value="Znf_C2H2_sf"/>
</dbReference>
<dbReference type="EMBL" id="VIIS01001154">
    <property type="protein sequence ID" value="KAF0301538.1"/>
    <property type="molecule type" value="Genomic_DNA"/>
</dbReference>
<dbReference type="GO" id="GO:0003006">
    <property type="term" value="P:developmental process involved in reproduction"/>
    <property type="evidence" value="ECO:0007669"/>
    <property type="project" value="UniProtKB-ARBA"/>
</dbReference>
<dbReference type="GO" id="GO:0005634">
    <property type="term" value="C:nucleus"/>
    <property type="evidence" value="ECO:0007669"/>
    <property type="project" value="TreeGrafter"/>
</dbReference>
<dbReference type="SMART" id="SM00225">
    <property type="entry name" value="BTB"/>
    <property type="match status" value="1"/>
</dbReference>
<dbReference type="GO" id="GO:0006357">
    <property type="term" value="P:regulation of transcription by RNA polymerase II"/>
    <property type="evidence" value="ECO:0007669"/>
    <property type="project" value="TreeGrafter"/>
</dbReference>
<name>A0A6A4WHK9_AMPAM</name>
<feature type="region of interest" description="Disordered" evidence="3">
    <location>
        <begin position="174"/>
        <end position="350"/>
    </location>
</feature>
<feature type="region of interest" description="Disordered" evidence="3">
    <location>
        <begin position="120"/>
        <end position="159"/>
    </location>
</feature>
<accession>A0A6A4WHK9</accession>
<dbReference type="Proteomes" id="UP000440578">
    <property type="component" value="Unassembled WGS sequence"/>
</dbReference>
<sequence>MRRSSMADQQFCLRWNHHHTTLINVFESLLKDESLVDVTLYAEERPVRAHKVVLSACSPYFKAIFSAHTENHPVIILKDVLYSELRALVDYMYIGEVNVSQDQLASLIKSAESLKIKGLADGVSRKPPPPPPASPPASLPSLPLPNLPTTRLPPTAPPIPALASLPPLAALPPLPGLALPPPPPPFQHGRRSASPHTVPPRGSPLGRPVADQLNGRVSPPPTKRARRPSRETSPASGGSPPPAGDQPERPPSAHSSPSLPRIPATITPLATSRADSPAELDLSCRPTMKTEPAGDGRDGDEADQRPRPRSDDAGDGGDEPEPAVDEDRAGPSAPLTGTPGPDVGMLNSSGYMNWQMGGGDSGGVDVPFIPTTDAGGPQDAFLHRALNVRFQQLLQQQRYDQLLAHGAAPPPGPGPGPMGLPLLLRRESPTSPCKQYACEKCGRQYASSGNLKRHVKYECGVEPQFQCPVCKKKFQHRHSVKIHVVSTHKSENPELIKEYLITRGNLRRHREYECGVEPRFSCSGCGRKFTHKHHMSSHVHSGRCSGAAWAAQDQKAASAWSGGGGAGEWRHLAESDAVVLPSTGGGGENGGAV</sequence>
<feature type="domain" description="BTB" evidence="4">
    <location>
        <begin position="36"/>
        <end position="101"/>
    </location>
</feature>
<evidence type="ECO:0000313" key="7">
    <source>
        <dbReference type="Proteomes" id="UP000440578"/>
    </source>
</evidence>